<evidence type="ECO:0000256" key="2">
    <source>
        <dbReference type="ARBA" id="ARBA00022723"/>
    </source>
</evidence>
<dbReference type="SUPFAM" id="SSF102215">
    <property type="entry name" value="Creatininase"/>
    <property type="match status" value="1"/>
</dbReference>
<keyword evidence="2" id="KW-0479">Metal-binding</keyword>
<dbReference type="PANTHER" id="PTHR35005:SF1">
    <property type="entry name" value="2-AMINO-5-FORMYLAMINO-6-RIBOSYLAMINOPYRIMIDIN-4(3H)-ONE 5'-MONOPHOSPHATE DEFORMYLASE"/>
    <property type="match status" value="1"/>
</dbReference>
<comment type="cofactor">
    <cofactor evidence="1">
        <name>Zn(2+)</name>
        <dbReference type="ChEBI" id="CHEBI:29105"/>
    </cofactor>
</comment>
<dbReference type="InterPro" id="IPR003785">
    <property type="entry name" value="Creatininase/forma_Hydrolase"/>
</dbReference>
<dbReference type="Proteomes" id="UP001589870">
    <property type="component" value="Unassembled WGS sequence"/>
</dbReference>
<dbReference type="PANTHER" id="PTHR35005">
    <property type="entry name" value="3-DEHYDRO-SCYLLO-INOSOSE HYDROLASE"/>
    <property type="match status" value="1"/>
</dbReference>
<evidence type="ECO:0000313" key="7">
    <source>
        <dbReference type="Proteomes" id="UP001589870"/>
    </source>
</evidence>
<gene>
    <name evidence="6" type="ORF">ACFHYQ_05235</name>
</gene>
<reference evidence="6 7" key="1">
    <citation type="submission" date="2024-09" db="EMBL/GenBank/DDBJ databases">
        <authorList>
            <person name="Sun Q."/>
            <person name="Mori K."/>
        </authorList>
    </citation>
    <scope>NUCLEOTIDE SEQUENCE [LARGE SCALE GENOMIC DNA]</scope>
    <source>
        <strain evidence="6 7">TBRC 1851</strain>
    </source>
</reference>
<keyword evidence="3" id="KW-0378">Hydrolase</keyword>
<proteinExistence type="inferred from homology"/>
<comment type="caution">
    <text evidence="6">The sequence shown here is derived from an EMBL/GenBank/DDBJ whole genome shotgun (WGS) entry which is preliminary data.</text>
</comment>
<keyword evidence="7" id="KW-1185">Reference proteome</keyword>
<dbReference type="RefSeq" id="WP_394299925.1">
    <property type="nucleotide sequence ID" value="NZ_JBHMQT010000006.1"/>
</dbReference>
<dbReference type="Gene3D" id="3.40.50.10310">
    <property type="entry name" value="Creatininase"/>
    <property type="match status" value="1"/>
</dbReference>
<evidence type="ECO:0000313" key="6">
    <source>
        <dbReference type="EMBL" id="MFC0861698.1"/>
    </source>
</evidence>
<keyword evidence="4" id="KW-0862">Zinc</keyword>
<comment type="similarity">
    <text evidence="5">Belongs to the creatininase superfamily.</text>
</comment>
<evidence type="ECO:0000256" key="1">
    <source>
        <dbReference type="ARBA" id="ARBA00001947"/>
    </source>
</evidence>
<dbReference type="Pfam" id="PF02633">
    <property type="entry name" value="Creatininase"/>
    <property type="match status" value="1"/>
</dbReference>
<organism evidence="6 7">
    <name type="scientific">Sphaerimonospora cavernae</name>
    <dbReference type="NCBI Taxonomy" id="1740611"/>
    <lineage>
        <taxon>Bacteria</taxon>
        <taxon>Bacillati</taxon>
        <taxon>Actinomycetota</taxon>
        <taxon>Actinomycetes</taxon>
        <taxon>Streptosporangiales</taxon>
        <taxon>Streptosporangiaceae</taxon>
        <taxon>Sphaerimonospora</taxon>
    </lineage>
</organism>
<sequence length="280" mass="31300">MDRRLTPIRNRTHPEETFMLLGDLPWPDFAARVRDDYTIIPVGAVEPHGPHLPLASDTMISEYFARRLAPALGGYVTPSIGYGIATPPYRLGGDFPGVINISGATFMHLITDVLSSLARYGARKYVIVNSAIDNVSFLCEVARLLRESVPDARVMVVNWWDVVGERFRDELARETGVERRDDHHAAMVESSLVMHIAPDAVHPDRIPCLPARADQREPRRMRYHVFPLPPDATTDSGIVYTARQASAELGARVADRVTQKMADAVRLEFETPPRRPGELL</sequence>
<evidence type="ECO:0000256" key="3">
    <source>
        <dbReference type="ARBA" id="ARBA00022801"/>
    </source>
</evidence>
<name>A0ABV6TZR3_9ACTN</name>
<evidence type="ECO:0000256" key="4">
    <source>
        <dbReference type="ARBA" id="ARBA00022833"/>
    </source>
</evidence>
<accession>A0ABV6TZR3</accession>
<evidence type="ECO:0000256" key="5">
    <source>
        <dbReference type="ARBA" id="ARBA00024029"/>
    </source>
</evidence>
<dbReference type="InterPro" id="IPR024087">
    <property type="entry name" value="Creatininase-like_sf"/>
</dbReference>
<protein>
    <submittedName>
        <fullName evidence="6">Creatininase family protein</fullName>
    </submittedName>
</protein>
<dbReference type="EMBL" id="JBHMQT010000006">
    <property type="protein sequence ID" value="MFC0861698.1"/>
    <property type="molecule type" value="Genomic_DNA"/>
</dbReference>